<feature type="transmembrane region" description="Helical" evidence="1">
    <location>
        <begin position="108"/>
        <end position="126"/>
    </location>
</feature>
<name>A0ABQ9ZRS8_9CRUS</name>
<keyword evidence="3" id="KW-1185">Reference proteome</keyword>
<dbReference type="Proteomes" id="UP001234178">
    <property type="component" value="Unassembled WGS sequence"/>
</dbReference>
<reference evidence="2 3" key="1">
    <citation type="journal article" date="2023" name="Nucleic Acids Res.">
        <title>The hologenome of Daphnia magna reveals possible DNA methylation and microbiome-mediated evolution of the host genome.</title>
        <authorList>
            <person name="Chaturvedi A."/>
            <person name="Li X."/>
            <person name="Dhandapani V."/>
            <person name="Marshall H."/>
            <person name="Kissane S."/>
            <person name="Cuenca-Cambronero M."/>
            <person name="Asole G."/>
            <person name="Calvet F."/>
            <person name="Ruiz-Romero M."/>
            <person name="Marangio P."/>
            <person name="Guigo R."/>
            <person name="Rago D."/>
            <person name="Mirbahai L."/>
            <person name="Eastwood N."/>
            <person name="Colbourne J.K."/>
            <person name="Zhou J."/>
            <person name="Mallon E."/>
            <person name="Orsini L."/>
        </authorList>
    </citation>
    <scope>NUCLEOTIDE SEQUENCE [LARGE SCALE GENOMIC DNA]</scope>
    <source>
        <strain evidence="2">LRV0_1</strain>
    </source>
</reference>
<protein>
    <submittedName>
        <fullName evidence="2">Uncharacterized protein</fullName>
    </submittedName>
</protein>
<gene>
    <name evidence="2" type="ORF">OUZ56_030596</name>
</gene>
<keyword evidence="1" id="KW-0812">Transmembrane</keyword>
<dbReference type="EMBL" id="JAOYFB010000005">
    <property type="protein sequence ID" value="KAK4015622.1"/>
    <property type="molecule type" value="Genomic_DNA"/>
</dbReference>
<keyword evidence="1" id="KW-0472">Membrane</keyword>
<evidence type="ECO:0000313" key="2">
    <source>
        <dbReference type="EMBL" id="KAK4015622.1"/>
    </source>
</evidence>
<sequence>MPTLNKIHHHCLSMKSSLLFLLFFSPLLSQLIWIGFNISIFWTANIHLPSVRHCRFDNFGSFAPSGPHTTTFVSSSWSVLVVFAFISVSSSWSSSPSSPSRRLGCLRLHLRLVVFAVFAVFVYAITLSPASPSPFTREFTVDRRLLLHPLQGNSPWIVALLTRWLPPRLRPIFFVACRDRPQWPSPQGALGNAPVGTSLCRCGGGFLRVCIPCNGFRHRVSPDLSFDKSHLVRDP</sequence>
<keyword evidence="1" id="KW-1133">Transmembrane helix</keyword>
<evidence type="ECO:0000256" key="1">
    <source>
        <dbReference type="SAM" id="Phobius"/>
    </source>
</evidence>
<accession>A0ABQ9ZRS8</accession>
<feature type="transmembrane region" description="Helical" evidence="1">
    <location>
        <begin position="69"/>
        <end position="88"/>
    </location>
</feature>
<proteinExistence type="predicted"/>
<organism evidence="2 3">
    <name type="scientific">Daphnia magna</name>
    <dbReference type="NCBI Taxonomy" id="35525"/>
    <lineage>
        <taxon>Eukaryota</taxon>
        <taxon>Metazoa</taxon>
        <taxon>Ecdysozoa</taxon>
        <taxon>Arthropoda</taxon>
        <taxon>Crustacea</taxon>
        <taxon>Branchiopoda</taxon>
        <taxon>Diplostraca</taxon>
        <taxon>Cladocera</taxon>
        <taxon>Anomopoda</taxon>
        <taxon>Daphniidae</taxon>
        <taxon>Daphnia</taxon>
    </lineage>
</organism>
<comment type="caution">
    <text evidence="2">The sequence shown here is derived from an EMBL/GenBank/DDBJ whole genome shotgun (WGS) entry which is preliminary data.</text>
</comment>
<evidence type="ECO:0000313" key="3">
    <source>
        <dbReference type="Proteomes" id="UP001234178"/>
    </source>
</evidence>
<feature type="transmembrane region" description="Helical" evidence="1">
    <location>
        <begin position="20"/>
        <end position="42"/>
    </location>
</feature>